<keyword evidence="1" id="KW-0732">Signal</keyword>
<dbReference type="Gene3D" id="3.40.190.10">
    <property type="entry name" value="Periplasmic binding protein-like II"/>
    <property type="match status" value="2"/>
</dbReference>
<dbReference type="Proteomes" id="UP000295367">
    <property type="component" value="Unassembled WGS sequence"/>
</dbReference>
<dbReference type="AlphaFoldDB" id="A0A4R3YBU6"/>
<evidence type="ECO:0000313" key="3">
    <source>
        <dbReference type="Proteomes" id="UP000295367"/>
    </source>
</evidence>
<proteinExistence type="predicted"/>
<dbReference type="EMBL" id="SMCO01000002">
    <property type="protein sequence ID" value="TCV89527.1"/>
    <property type="molecule type" value="Genomic_DNA"/>
</dbReference>
<feature type="chain" id="PRO_5020707550" description="Periplasmic binding family protein" evidence="1">
    <location>
        <begin position="24"/>
        <end position="419"/>
    </location>
</feature>
<feature type="signal peptide" evidence="1">
    <location>
        <begin position="1"/>
        <end position="23"/>
    </location>
</feature>
<dbReference type="SUPFAM" id="SSF53850">
    <property type="entry name" value="Periplasmic binding protein-like II"/>
    <property type="match status" value="1"/>
</dbReference>
<name>A0A4R3YBU6_9PROT</name>
<evidence type="ECO:0008006" key="4">
    <source>
        <dbReference type="Google" id="ProtNLM"/>
    </source>
</evidence>
<evidence type="ECO:0000256" key="1">
    <source>
        <dbReference type="SAM" id="SignalP"/>
    </source>
</evidence>
<dbReference type="OrthoDB" id="8907005at2"/>
<organism evidence="2 3">
    <name type="scientific">Sulfurirhabdus autotrophica</name>
    <dbReference type="NCBI Taxonomy" id="1706046"/>
    <lineage>
        <taxon>Bacteria</taxon>
        <taxon>Pseudomonadati</taxon>
        <taxon>Pseudomonadota</taxon>
        <taxon>Betaproteobacteria</taxon>
        <taxon>Nitrosomonadales</taxon>
        <taxon>Sulfuricellaceae</taxon>
        <taxon>Sulfurirhabdus</taxon>
    </lineage>
</organism>
<protein>
    <recommendedName>
        <fullName evidence="4">Periplasmic binding family protein</fullName>
    </recommendedName>
</protein>
<keyword evidence="3" id="KW-1185">Reference proteome</keyword>
<evidence type="ECO:0000313" key="2">
    <source>
        <dbReference type="EMBL" id="TCV89527.1"/>
    </source>
</evidence>
<accession>A0A4R3YBU6</accession>
<sequence length="419" mass="42754">MKLNKIAAACGLAVATLATQAFAHGPAVTPDLQVFISGSSALQGTLGKIAEGMMTAGTIDVYYDNATGGKDYRAYFGTVSGTGTALDGKKVLMHNRAAGGSFQGVGPVARAQLIDRMKIEAATCASTGAAYPSATFKCTSTVKAVPDAGVSDVEPALFVYPNLPAGETALSTTELGHISPASQNAVVFGIAVSDNVSVTNLSRSQITSLLTGNYADWSLVDPALSGPVMVERRGAGSGTQASANAYFGGLPCSANGVPLAAGSVAATPTTLITGYTVVENSSTGGVKAGLNTSFTVGNKAIGLVSTENTPVAGTDHWHFVSIDGIPATVANAVAGKYDYFVEQSIQWRNATVAGVAAPSGNMATFLDQFKTRSGEPTILATLPGVAALPTNYDPSLYPVGQVMKGTKLNNTCQPTQLFY</sequence>
<reference evidence="2 3" key="1">
    <citation type="submission" date="2019-03" db="EMBL/GenBank/DDBJ databases">
        <title>Genomic Encyclopedia of Type Strains, Phase IV (KMG-IV): sequencing the most valuable type-strain genomes for metagenomic binning, comparative biology and taxonomic classification.</title>
        <authorList>
            <person name="Goeker M."/>
        </authorList>
    </citation>
    <scope>NUCLEOTIDE SEQUENCE [LARGE SCALE GENOMIC DNA]</scope>
    <source>
        <strain evidence="2 3">DSM 100309</strain>
    </source>
</reference>
<comment type="caution">
    <text evidence="2">The sequence shown here is derived from an EMBL/GenBank/DDBJ whole genome shotgun (WGS) entry which is preliminary data.</text>
</comment>
<dbReference type="RefSeq" id="WP_124948292.1">
    <property type="nucleotide sequence ID" value="NZ_BHVT01000081.1"/>
</dbReference>
<gene>
    <name evidence="2" type="ORF">EDC63_10244</name>
</gene>